<dbReference type="Gene3D" id="1.10.10.60">
    <property type="entry name" value="Homeodomain-like"/>
    <property type="match status" value="1"/>
</dbReference>
<evidence type="ECO:0000256" key="1">
    <source>
        <dbReference type="ARBA" id="ARBA00023125"/>
    </source>
</evidence>
<reference evidence="4 5" key="1">
    <citation type="submission" date="2016-11" db="EMBL/GenBank/DDBJ databases">
        <authorList>
            <person name="Jaros S."/>
            <person name="Januszkiewicz K."/>
            <person name="Wedrychowicz H."/>
        </authorList>
    </citation>
    <scope>NUCLEOTIDE SEQUENCE [LARGE SCALE GENOMIC DNA]</scope>
    <source>
        <strain evidence="4 5">DSM 10068</strain>
    </source>
</reference>
<sequence length="216" mass="25020">MARTAAQNKRIRDAKRELILTTALNQFSLKGYYSTRIQDIAEAADISQGLMYYYYRSKEAIYVDLVDDSLERINETARYVREMTRPFGEKIMYALRILFKTIETSYRFRQTCRMIAQAAYQADISDEAKVQLDKKRDISYRIMAEIFRKGQVEGSVVDGDPMELSILFWTSVNGLAIYYATRDIATTLPDYRLVAPMFLKNYIEIADDDKDPQLGG</sequence>
<feature type="domain" description="HTH tetR-type" evidence="3">
    <location>
        <begin position="13"/>
        <end position="73"/>
    </location>
</feature>
<dbReference type="Gene3D" id="1.10.357.10">
    <property type="entry name" value="Tetracycline Repressor, domain 2"/>
    <property type="match status" value="1"/>
</dbReference>
<dbReference type="OrthoDB" id="9812484at2"/>
<dbReference type="SUPFAM" id="SSF48498">
    <property type="entry name" value="Tetracyclin repressor-like, C-terminal domain"/>
    <property type="match status" value="1"/>
</dbReference>
<name>A0A1M5ZHF3_9FIRM</name>
<dbReference type="InterPro" id="IPR036271">
    <property type="entry name" value="Tet_transcr_reg_TetR-rel_C_sf"/>
</dbReference>
<dbReference type="InterPro" id="IPR050624">
    <property type="entry name" value="HTH-type_Tx_Regulator"/>
</dbReference>
<dbReference type="Proteomes" id="UP000183995">
    <property type="component" value="Unassembled WGS sequence"/>
</dbReference>
<gene>
    <name evidence="4" type="ORF">SAMN02745823_03741</name>
</gene>
<accession>A0A1M5ZHF3</accession>
<proteinExistence type="predicted"/>
<dbReference type="PANTHER" id="PTHR43479:SF11">
    <property type="entry name" value="ACREF_ENVCD OPERON REPRESSOR-RELATED"/>
    <property type="match status" value="1"/>
</dbReference>
<feature type="DNA-binding region" description="H-T-H motif" evidence="2">
    <location>
        <begin position="36"/>
        <end position="55"/>
    </location>
</feature>
<dbReference type="PROSITE" id="PS50977">
    <property type="entry name" value="HTH_TETR_2"/>
    <property type="match status" value="1"/>
</dbReference>
<keyword evidence="1 2" id="KW-0238">DNA-binding</keyword>
<keyword evidence="5" id="KW-1185">Reference proteome</keyword>
<dbReference type="STRING" id="1123282.SAMN02745823_03741"/>
<dbReference type="PRINTS" id="PR00455">
    <property type="entry name" value="HTHTETR"/>
</dbReference>
<organism evidence="4 5">
    <name type="scientific">Sporobacter termitidis DSM 10068</name>
    <dbReference type="NCBI Taxonomy" id="1123282"/>
    <lineage>
        <taxon>Bacteria</taxon>
        <taxon>Bacillati</taxon>
        <taxon>Bacillota</taxon>
        <taxon>Clostridia</taxon>
        <taxon>Eubacteriales</taxon>
        <taxon>Oscillospiraceae</taxon>
        <taxon>Sporobacter</taxon>
    </lineage>
</organism>
<evidence type="ECO:0000313" key="5">
    <source>
        <dbReference type="Proteomes" id="UP000183995"/>
    </source>
</evidence>
<dbReference type="AlphaFoldDB" id="A0A1M5ZHF3"/>
<dbReference type="PANTHER" id="PTHR43479">
    <property type="entry name" value="ACREF/ENVCD OPERON REPRESSOR-RELATED"/>
    <property type="match status" value="1"/>
</dbReference>
<evidence type="ECO:0000313" key="4">
    <source>
        <dbReference type="EMBL" id="SHI23574.1"/>
    </source>
</evidence>
<dbReference type="EMBL" id="FQXV01000021">
    <property type="protein sequence ID" value="SHI23574.1"/>
    <property type="molecule type" value="Genomic_DNA"/>
</dbReference>
<dbReference type="SUPFAM" id="SSF46689">
    <property type="entry name" value="Homeodomain-like"/>
    <property type="match status" value="1"/>
</dbReference>
<dbReference type="GO" id="GO:0003677">
    <property type="term" value="F:DNA binding"/>
    <property type="evidence" value="ECO:0007669"/>
    <property type="project" value="UniProtKB-UniRule"/>
</dbReference>
<evidence type="ECO:0000259" key="3">
    <source>
        <dbReference type="PROSITE" id="PS50977"/>
    </source>
</evidence>
<dbReference type="InterPro" id="IPR001647">
    <property type="entry name" value="HTH_TetR"/>
</dbReference>
<evidence type="ECO:0000256" key="2">
    <source>
        <dbReference type="PROSITE-ProRule" id="PRU00335"/>
    </source>
</evidence>
<dbReference type="InterPro" id="IPR009057">
    <property type="entry name" value="Homeodomain-like_sf"/>
</dbReference>
<dbReference type="RefSeq" id="WP_073082976.1">
    <property type="nucleotide sequence ID" value="NZ_FQXV01000021.1"/>
</dbReference>
<protein>
    <submittedName>
        <fullName evidence="4">Transcriptional regulator, TetR family</fullName>
    </submittedName>
</protein>
<dbReference type="Pfam" id="PF00440">
    <property type="entry name" value="TetR_N"/>
    <property type="match status" value="1"/>
</dbReference>